<dbReference type="GO" id="GO:0046503">
    <property type="term" value="P:glycerolipid catabolic process"/>
    <property type="evidence" value="ECO:0007669"/>
    <property type="project" value="TreeGrafter"/>
</dbReference>
<dbReference type="InterPro" id="IPR000073">
    <property type="entry name" value="AB_hydrolase_1"/>
</dbReference>
<dbReference type="KEGG" id="pabs:JIR001_16920"/>
<evidence type="ECO:0000313" key="2">
    <source>
        <dbReference type="EMBL" id="BCU81909.1"/>
    </source>
</evidence>
<organism evidence="2 3">
    <name type="scientific">Polycladomyces abyssicola</name>
    <dbReference type="NCBI Taxonomy" id="1125966"/>
    <lineage>
        <taxon>Bacteria</taxon>
        <taxon>Bacillati</taxon>
        <taxon>Bacillota</taxon>
        <taxon>Bacilli</taxon>
        <taxon>Bacillales</taxon>
        <taxon>Thermoactinomycetaceae</taxon>
        <taxon>Polycladomyces</taxon>
    </lineage>
</organism>
<dbReference type="PANTHER" id="PTHR43433">
    <property type="entry name" value="HYDROLASE, ALPHA/BETA FOLD FAMILY PROTEIN"/>
    <property type="match status" value="1"/>
</dbReference>
<feature type="domain" description="AB hydrolase-1" evidence="1">
    <location>
        <begin position="25"/>
        <end position="153"/>
    </location>
</feature>
<dbReference type="Proteomes" id="UP000677436">
    <property type="component" value="Chromosome"/>
</dbReference>
<reference evidence="2" key="2">
    <citation type="journal article" date="2021" name="Microbiol. Resour. Announc.">
        <title>Complete Genome Sequence of Polycladomyces abyssicola JIR-001T, Isolated from Hemipelagic Sediment in Deep Seawater.</title>
        <authorList>
            <person name="Tsubouchi T."/>
            <person name="Kaneko Y."/>
        </authorList>
    </citation>
    <scope>NUCLEOTIDE SEQUENCE</scope>
    <source>
        <strain evidence="2">JIR-001</strain>
    </source>
</reference>
<keyword evidence="2" id="KW-0378">Hydrolase</keyword>
<dbReference type="Gene3D" id="3.40.50.1820">
    <property type="entry name" value="alpha/beta hydrolase"/>
    <property type="match status" value="1"/>
</dbReference>
<keyword evidence="3" id="KW-1185">Reference proteome</keyword>
<name>A0A8D5UGM7_9BACL</name>
<dbReference type="AlphaFoldDB" id="A0A8D5UGM7"/>
<dbReference type="EMBL" id="AP024601">
    <property type="protein sequence ID" value="BCU81909.1"/>
    <property type="molecule type" value="Genomic_DNA"/>
</dbReference>
<evidence type="ECO:0000259" key="1">
    <source>
        <dbReference type="Pfam" id="PF00561"/>
    </source>
</evidence>
<accession>A0A8D5UGM7</accession>
<proteinExistence type="predicted"/>
<sequence length="212" mass="23576">MSVTKKGTLQVPGSNLYYEVRGTGPVLLMIHGGGGEADKFLHVANHLADRYTVVTYDRRGHSRSNLTNPTVETHSDDAHRLLAKLTDEPACVFGSSSGACIGLDLSIRHPEQVRVLIPHEPIFSDEQVQARQSLKDLQENILREGVLSAFMKFSSNLSMNSGNQSDQSNDERMERIVVNLTYFITYEIPGIRSHTWDPDTLSPPQSHSIFSN</sequence>
<dbReference type="SUPFAM" id="SSF53474">
    <property type="entry name" value="alpha/beta-Hydrolases"/>
    <property type="match status" value="1"/>
</dbReference>
<evidence type="ECO:0000313" key="3">
    <source>
        <dbReference type="Proteomes" id="UP000677436"/>
    </source>
</evidence>
<reference evidence="2" key="1">
    <citation type="journal article" date="2013" name="Int. J. Syst. Evol. Microbiol.">
        <title>Polycladomyces abyssicola gen. nov., sp. nov., a thermophilic filamentous bacterium isolated from hemipelagic sediment.</title>
        <authorList>
            <person name="Tsubouchi T."/>
            <person name="Shimane Y."/>
            <person name="Mori K."/>
            <person name="Usui K."/>
            <person name="Hiraki T."/>
            <person name="Tame A."/>
            <person name="Uematsu K."/>
            <person name="Maruyama T."/>
            <person name="Hatada Y."/>
        </authorList>
    </citation>
    <scope>NUCLEOTIDE SEQUENCE</scope>
    <source>
        <strain evidence="2">JIR-001</strain>
    </source>
</reference>
<dbReference type="PANTHER" id="PTHR43433:SF5">
    <property type="entry name" value="AB HYDROLASE-1 DOMAIN-CONTAINING PROTEIN"/>
    <property type="match status" value="1"/>
</dbReference>
<dbReference type="InterPro" id="IPR050471">
    <property type="entry name" value="AB_hydrolase"/>
</dbReference>
<dbReference type="Pfam" id="PF00561">
    <property type="entry name" value="Abhydrolase_1"/>
    <property type="match status" value="1"/>
</dbReference>
<protein>
    <submittedName>
        <fullName evidence="2">Alpha/beta hydrolase</fullName>
    </submittedName>
</protein>
<dbReference type="InterPro" id="IPR029058">
    <property type="entry name" value="AB_hydrolase_fold"/>
</dbReference>
<dbReference type="GO" id="GO:0004806">
    <property type="term" value="F:triacylglycerol lipase activity"/>
    <property type="evidence" value="ECO:0007669"/>
    <property type="project" value="TreeGrafter"/>
</dbReference>
<gene>
    <name evidence="2" type="ORF">JIR001_16920</name>
</gene>